<feature type="compositionally biased region" description="Basic and acidic residues" evidence="1">
    <location>
        <begin position="444"/>
        <end position="460"/>
    </location>
</feature>
<proteinExistence type="predicted"/>
<feature type="region of interest" description="Disordered" evidence="1">
    <location>
        <begin position="55"/>
        <end position="76"/>
    </location>
</feature>
<feature type="region of interest" description="Disordered" evidence="1">
    <location>
        <begin position="374"/>
        <end position="398"/>
    </location>
</feature>
<evidence type="ECO:0008006" key="4">
    <source>
        <dbReference type="Google" id="ProtNLM"/>
    </source>
</evidence>
<keyword evidence="3" id="KW-1185">Reference proteome</keyword>
<comment type="caution">
    <text evidence="2">The sequence shown here is derived from an EMBL/GenBank/DDBJ whole genome shotgun (WGS) entry which is preliminary data.</text>
</comment>
<gene>
    <name evidence="2" type="ORF">BS78_K086300</name>
</gene>
<feature type="compositionally biased region" description="Basic residues" evidence="1">
    <location>
        <begin position="461"/>
        <end position="471"/>
    </location>
</feature>
<dbReference type="EMBL" id="MU629420">
    <property type="protein sequence ID" value="KAJ1257364.1"/>
    <property type="molecule type" value="Genomic_DNA"/>
</dbReference>
<dbReference type="Pfam" id="PF14223">
    <property type="entry name" value="Retrotran_gag_2"/>
    <property type="match status" value="1"/>
</dbReference>
<sequence length="484" mass="56335">MEDKGTTFGGSGGKHLSQELLSIADDENLNPVTKEIVMELAMKLFKRMRELEVAAKKEEERKRAEEEAARKKALEEEEEWRKKNVYNIDESTLENMVKEMMKKLQVNQASSSDSKAESKRDKEKAYHCVSFDYSHSTTPTFSLASLGKVPTLNELNYDEWSNKKQFYLFGVNPSLWEVVNVGIYKPKEDEEMTPKMVQDMRRNSQAVSFHLGHLEGEEYQRLEGLNDAKLIWDTIKMSNEGDSKSRRKRIEVLEGQLSHFSMRRDESLKSLFERLITLVNKIRALGSKELKDDNKVTRLLMRAYQVKDNNVAKIIKDRDDYEHMKPHHLYAKLQQHEAEDEVANKQIREVNALATTKSNNTKYQKDDECEYSSSCKHKKTIKESSSDEESTGEDEEENVAMFNKSFRKMVSSGDKYHHKGKKRPCYNCGKLEHFIAEYPSKGQEGNEFKKEYKRDKYKRGEKSKRYHKKSKSGQAHIGEAWNSE</sequence>
<protein>
    <recommendedName>
        <fullName evidence="4">CCHC-type domain-containing protein</fullName>
    </recommendedName>
</protein>
<evidence type="ECO:0000313" key="2">
    <source>
        <dbReference type="EMBL" id="KAJ1257364.1"/>
    </source>
</evidence>
<evidence type="ECO:0000313" key="3">
    <source>
        <dbReference type="Proteomes" id="UP001164776"/>
    </source>
</evidence>
<name>A0A9W8CFB6_9POAL</name>
<feature type="compositionally biased region" description="Acidic residues" evidence="1">
    <location>
        <begin position="386"/>
        <end position="398"/>
    </location>
</feature>
<evidence type="ECO:0000256" key="1">
    <source>
        <dbReference type="SAM" id="MobiDB-lite"/>
    </source>
</evidence>
<dbReference type="AlphaFoldDB" id="A0A9W8CFB6"/>
<dbReference type="OrthoDB" id="696683at2759"/>
<dbReference type="PANTHER" id="PTHR34676">
    <property type="entry name" value="DUF4219 DOMAIN-CONTAINING PROTEIN-RELATED"/>
    <property type="match status" value="1"/>
</dbReference>
<accession>A0A9W8CFB6</accession>
<dbReference type="Proteomes" id="UP001164776">
    <property type="component" value="Unassembled WGS sequence"/>
</dbReference>
<organism evidence="2 3">
    <name type="scientific">Paspalum vaginatum</name>
    <name type="common">seashore paspalum</name>
    <dbReference type="NCBI Taxonomy" id="158149"/>
    <lineage>
        <taxon>Eukaryota</taxon>
        <taxon>Viridiplantae</taxon>
        <taxon>Streptophyta</taxon>
        <taxon>Embryophyta</taxon>
        <taxon>Tracheophyta</taxon>
        <taxon>Spermatophyta</taxon>
        <taxon>Magnoliopsida</taxon>
        <taxon>Liliopsida</taxon>
        <taxon>Poales</taxon>
        <taxon>Poaceae</taxon>
        <taxon>PACMAD clade</taxon>
        <taxon>Panicoideae</taxon>
        <taxon>Andropogonodae</taxon>
        <taxon>Paspaleae</taxon>
        <taxon>Paspalinae</taxon>
        <taxon>Paspalum</taxon>
    </lineage>
</organism>
<reference evidence="2 3" key="1">
    <citation type="submission" date="2022-10" db="EMBL/GenBank/DDBJ databases">
        <title>WGS assembly of Paspalum vaginatum 540-79.</title>
        <authorList>
            <person name="Sun G."/>
            <person name="Wase N."/>
            <person name="Shu S."/>
            <person name="Jenkins J."/>
            <person name="Zhou B."/>
            <person name="Torres-Rodriguez J."/>
            <person name="Chen C."/>
            <person name="Sandor L."/>
            <person name="Plott C."/>
            <person name="Yoshinga Y."/>
            <person name="Daum C."/>
            <person name="Qi P."/>
            <person name="Barry K."/>
            <person name="Lipzen A."/>
            <person name="Berry L."/>
            <person name="Pedersen C."/>
            <person name="Gottilla T."/>
            <person name="Foltz A."/>
            <person name="Yu H."/>
            <person name="O'Malley R."/>
            <person name="Zhang C."/>
            <person name="Devos K."/>
            <person name="Sigmon B."/>
            <person name="Yu B."/>
            <person name="Obata T."/>
            <person name="Schmutz J."/>
            <person name="Schnable J."/>
        </authorList>
    </citation>
    <scope>NUCLEOTIDE SEQUENCE [LARGE SCALE GENOMIC DNA]</scope>
    <source>
        <strain evidence="3">cv. 540-79</strain>
    </source>
</reference>
<dbReference type="PANTHER" id="PTHR34676:SF17">
    <property type="entry name" value="OS06G0684500 PROTEIN"/>
    <property type="match status" value="1"/>
</dbReference>
<feature type="region of interest" description="Disordered" evidence="1">
    <location>
        <begin position="439"/>
        <end position="484"/>
    </location>
</feature>